<dbReference type="CTD" id="4915"/>
<dbReference type="InterPro" id="IPR003599">
    <property type="entry name" value="Ig_sub"/>
</dbReference>
<evidence type="ECO:0000256" key="15">
    <source>
        <dbReference type="ARBA" id="ARBA00023136"/>
    </source>
</evidence>
<evidence type="ECO:0000256" key="14">
    <source>
        <dbReference type="ARBA" id="ARBA00022989"/>
    </source>
</evidence>
<keyword evidence="10" id="KW-0418">Kinase</keyword>
<evidence type="ECO:0000256" key="24">
    <source>
        <dbReference type="PIRSR" id="PIRSR000615-3"/>
    </source>
</evidence>
<dbReference type="PRINTS" id="PR01939">
    <property type="entry name" value="NTKRECEPTOR"/>
</dbReference>
<keyword evidence="15 30" id="KW-0472">Membrane</keyword>
<sequence>MWIKVFQEIKFPKAETQDFYCINDYNQKISLLEKPVPYCGMPSVKLNTQNLTVVEGKTITLYCEATGSPSPTIAWVFNNIVSKHESDTNKNPASFTIKNVSSSDSGIQIYCIAENTVGEDQASVDLTVFFAPNITYLEIPYSDHHWCIPFSVRGNPQPVLTWLHDGAKLNESEYIWTKIHVTNRTEYHGCLQLDNPTHVNNGNYTLVAQNQYGKDEANVSAYFMEDPGEDYGTPTNDFEDTTNNSNQVTSTDVSNKDNEDSITVYVVVGIAALVCTGLVIMLIILKFGRHSKFGMKGPSSVISNDDDSASPLHHISNGSNTPSSSEGGPDAVIIGMTKIPVIENPQYFGITNSHLKPDTFVQHIKRHNIVLKRELGEGAFGKVFLAECYNLCPEQDKILVAVKTLKDASDNARKDFHREAELLTNLQHEHIVKFYGVCVEGDPLIMVFEYMKHGDLNKFLRAHGPDAVLMAEGNRLAELTQSQMLHIAQQIAAGMVYLASQHFVHRDLATRNCLVGENLLVKIGDFGMSRDVYSTDYYRVGGHTMLPIRWMPPESIMYRKFTTESDVWSLGVVLWEIFTYGKQPWYQLSNNEVIECITQGRVLQRPRTCPKEVYDLMLGCWQREPHMRLNIKEIYSLLQNLAKASPVYLDILG</sequence>
<dbReference type="GO" id="GO:0005524">
    <property type="term" value="F:ATP binding"/>
    <property type="evidence" value="ECO:0007669"/>
    <property type="project" value="UniProtKB-UniRule"/>
</dbReference>
<evidence type="ECO:0000256" key="27">
    <source>
        <dbReference type="PROSITE-ProRule" id="PRU10141"/>
    </source>
</evidence>
<evidence type="ECO:0000256" key="19">
    <source>
        <dbReference type="ARBA" id="ARBA00023180"/>
    </source>
</evidence>
<feature type="region of interest" description="Disordered" evidence="29">
    <location>
        <begin position="230"/>
        <end position="255"/>
    </location>
</feature>
<dbReference type="Gene3D" id="2.60.40.10">
    <property type="entry name" value="Immunoglobulins"/>
    <property type="match status" value="2"/>
</dbReference>
<feature type="site" description="Interaction with SHC1" evidence="26">
    <location>
        <position position="347"/>
    </location>
</feature>
<dbReference type="PRINTS" id="PR00109">
    <property type="entry name" value="TYRKINASE"/>
</dbReference>
<dbReference type="Pfam" id="PF07679">
    <property type="entry name" value="I-set"/>
    <property type="match status" value="2"/>
</dbReference>
<evidence type="ECO:0000256" key="25">
    <source>
        <dbReference type="PIRSR" id="PIRSR620777-51"/>
    </source>
</evidence>
<keyword evidence="12 23" id="KW-0067">ATP-binding</keyword>
<keyword evidence="8" id="KW-0677">Repeat</keyword>
<dbReference type="GO" id="GO:0010008">
    <property type="term" value="C:endosome membrane"/>
    <property type="evidence" value="ECO:0007669"/>
    <property type="project" value="UniProtKB-SubCell"/>
</dbReference>
<evidence type="ECO:0000256" key="16">
    <source>
        <dbReference type="ARBA" id="ARBA00023137"/>
    </source>
</evidence>
<keyword evidence="5" id="KW-0808">Transferase</keyword>
<keyword evidence="7" id="KW-0732">Signal</keyword>
<dbReference type="Pfam" id="PF07714">
    <property type="entry name" value="PK_Tyr_Ser-Thr"/>
    <property type="match status" value="1"/>
</dbReference>
<evidence type="ECO:0000256" key="22">
    <source>
        <dbReference type="PIRSR" id="PIRSR000615-1"/>
    </source>
</evidence>
<dbReference type="GO" id="GO:0014069">
    <property type="term" value="C:postsynaptic density"/>
    <property type="evidence" value="ECO:0007669"/>
    <property type="project" value="TreeGrafter"/>
</dbReference>
<evidence type="ECO:0000256" key="5">
    <source>
        <dbReference type="ARBA" id="ARBA00022679"/>
    </source>
</evidence>
<dbReference type="FunFam" id="2.60.40.10:FF:000032">
    <property type="entry name" value="palladin isoform X1"/>
    <property type="match status" value="1"/>
</dbReference>
<keyword evidence="16" id="KW-0829">Tyrosine-protein kinase</keyword>
<feature type="domain" description="Ig-like" evidence="32">
    <location>
        <begin position="42"/>
        <end position="127"/>
    </location>
</feature>
<evidence type="ECO:0000256" key="8">
    <source>
        <dbReference type="ARBA" id="ARBA00022737"/>
    </source>
</evidence>
<accession>A0A6J1US44</accession>
<dbReference type="InterPro" id="IPR000719">
    <property type="entry name" value="Prot_kinase_dom"/>
</dbReference>
<feature type="site" description="Interaction with PLCG1" evidence="26">
    <location>
        <position position="648"/>
    </location>
</feature>
<dbReference type="GO" id="GO:0030154">
    <property type="term" value="P:cell differentiation"/>
    <property type="evidence" value="ECO:0007669"/>
    <property type="project" value="UniProtKB-KW"/>
</dbReference>
<feature type="binding site" evidence="23 27">
    <location>
        <position position="403"/>
    </location>
    <ligand>
        <name>ATP</name>
        <dbReference type="ChEBI" id="CHEBI:30616"/>
    </ligand>
</feature>
<dbReference type="PROSITE" id="PS50011">
    <property type="entry name" value="PROTEIN_KINASE_DOM"/>
    <property type="match status" value="1"/>
</dbReference>
<evidence type="ECO:0000256" key="30">
    <source>
        <dbReference type="SAM" id="Phobius"/>
    </source>
</evidence>
<dbReference type="CDD" id="cd05093">
    <property type="entry name" value="PTKc_TrkB"/>
    <property type="match status" value="1"/>
</dbReference>
<dbReference type="SUPFAM" id="SSF48726">
    <property type="entry name" value="Immunoglobulin"/>
    <property type="match status" value="2"/>
</dbReference>
<feature type="compositionally biased region" description="Polar residues" evidence="29">
    <location>
        <begin position="316"/>
        <end position="326"/>
    </location>
</feature>
<keyword evidence="9 23" id="KW-0547">Nucleotide-binding</keyword>
<organism evidence="33 34">
    <name type="scientific">Notechis scutatus</name>
    <name type="common">mainland tiger snake</name>
    <dbReference type="NCBI Taxonomy" id="8663"/>
    <lineage>
        <taxon>Eukaryota</taxon>
        <taxon>Metazoa</taxon>
        <taxon>Chordata</taxon>
        <taxon>Craniata</taxon>
        <taxon>Vertebrata</taxon>
        <taxon>Euteleostomi</taxon>
        <taxon>Lepidosauria</taxon>
        <taxon>Squamata</taxon>
        <taxon>Bifurcata</taxon>
        <taxon>Unidentata</taxon>
        <taxon>Episquamata</taxon>
        <taxon>Toxicofera</taxon>
        <taxon>Serpentes</taxon>
        <taxon>Colubroidea</taxon>
        <taxon>Elapidae</taxon>
        <taxon>Hydrophiinae</taxon>
        <taxon>Notechis</taxon>
    </lineage>
</organism>
<evidence type="ECO:0000256" key="21">
    <source>
        <dbReference type="ARBA" id="ARBA00051243"/>
    </source>
</evidence>
<dbReference type="SMART" id="SM00408">
    <property type="entry name" value="IGc2"/>
    <property type="match status" value="1"/>
</dbReference>
<dbReference type="SUPFAM" id="SSF56112">
    <property type="entry name" value="Protein kinase-like (PK-like)"/>
    <property type="match status" value="1"/>
</dbReference>
<dbReference type="FunFam" id="2.60.40.10:FF:000239">
    <property type="entry name" value="BDNF/NT-3 growth factors receptor"/>
    <property type="match status" value="1"/>
</dbReference>
<dbReference type="GO" id="GO:0010976">
    <property type="term" value="P:positive regulation of neuron projection development"/>
    <property type="evidence" value="ECO:0007669"/>
    <property type="project" value="TreeGrafter"/>
</dbReference>
<evidence type="ECO:0000313" key="34">
    <source>
        <dbReference type="RefSeq" id="XP_026530494.1"/>
    </source>
</evidence>
<dbReference type="Gene3D" id="3.30.200.20">
    <property type="entry name" value="Phosphorylase Kinase, domain 1"/>
    <property type="match status" value="1"/>
</dbReference>
<comment type="catalytic activity">
    <reaction evidence="21 28">
        <text>L-tyrosyl-[protein] + ATP = O-phospho-L-tyrosyl-[protein] + ADP + H(+)</text>
        <dbReference type="Rhea" id="RHEA:10596"/>
        <dbReference type="Rhea" id="RHEA-COMP:10136"/>
        <dbReference type="Rhea" id="RHEA-COMP:20101"/>
        <dbReference type="ChEBI" id="CHEBI:15378"/>
        <dbReference type="ChEBI" id="CHEBI:30616"/>
        <dbReference type="ChEBI" id="CHEBI:46858"/>
        <dbReference type="ChEBI" id="CHEBI:61978"/>
        <dbReference type="ChEBI" id="CHEBI:456216"/>
        <dbReference type="EC" id="2.7.10.1"/>
    </reaction>
</comment>
<dbReference type="FunFam" id="1.10.510.10:FF:000034">
    <property type="entry name" value="Tyrosine-protein kinase receptor"/>
    <property type="match status" value="1"/>
</dbReference>
<dbReference type="GO" id="GO:1990416">
    <property type="term" value="P:cellular response to brain-derived neurotrophic factor stimulus"/>
    <property type="evidence" value="ECO:0007669"/>
    <property type="project" value="TreeGrafter"/>
</dbReference>
<keyword evidence="14 30" id="KW-1133">Transmembrane helix</keyword>
<evidence type="ECO:0000256" key="29">
    <source>
        <dbReference type="SAM" id="MobiDB-lite"/>
    </source>
</evidence>
<keyword evidence="33" id="KW-1185">Reference proteome</keyword>
<evidence type="ECO:0000259" key="31">
    <source>
        <dbReference type="PROSITE" id="PS50011"/>
    </source>
</evidence>
<dbReference type="GO" id="GO:0043679">
    <property type="term" value="C:axon terminus"/>
    <property type="evidence" value="ECO:0007669"/>
    <property type="project" value="TreeGrafter"/>
</dbReference>
<evidence type="ECO:0000256" key="26">
    <source>
        <dbReference type="PIRSR" id="PIRSR620777-52"/>
    </source>
</evidence>
<keyword evidence="20" id="KW-0393">Immunoglobulin domain</keyword>
<dbReference type="PROSITE" id="PS50835">
    <property type="entry name" value="IG_LIKE"/>
    <property type="match status" value="1"/>
</dbReference>
<evidence type="ECO:0000256" key="17">
    <source>
        <dbReference type="ARBA" id="ARBA00023157"/>
    </source>
</evidence>
<dbReference type="InterPro" id="IPR013098">
    <property type="entry name" value="Ig_I-set"/>
</dbReference>
<feature type="binding site" evidence="25">
    <location>
        <begin position="375"/>
        <end position="383"/>
    </location>
    <ligand>
        <name>ATP</name>
        <dbReference type="ChEBI" id="CHEBI:30616"/>
    </ligand>
</feature>
<dbReference type="InterPro" id="IPR050122">
    <property type="entry name" value="RTK"/>
</dbReference>
<evidence type="ECO:0000256" key="11">
    <source>
        <dbReference type="ARBA" id="ARBA00022782"/>
    </source>
</evidence>
<feature type="binding site" evidence="23">
    <location>
        <begin position="376"/>
        <end position="383"/>
    </location>
    <ligand>
        <name>ATP</name>
        <dbReference type="ChEBI" id="CHEBI:30616"/>
    </ligand>
</feature>
<keyword evidence="19" id="KW-0325">Glycoprotein</keyword>
<dbReference type="PROSITE" id="PS00109">
    <property type="entry name" value="PROTEIN_KINASE_TYR"/>
    <property type="match status" value="1"/>
</dbReference>
<evidence type="ECO:0000256" key="7">
    <source>
        <dbReference type="ARBA" id="ARBA00022729"/>
    </source>
</evidence>
<keyword evidence="18 28" id="KW-0675">Receptor</keyword>
<name>A0A6J1US44_9SAUR</name>
<evidence type="ECO:0000256" key="9">
    <source>
        <dbReference type="ARBA" id="ARBA00022741"/>
    </source>
</evidence>
<dbReference type="InterPro" id="IPR002011">
    <property type="entry name" value="Tyr_kinase_rcpt_2_CS"/>
</dbReference>
<keyword evidence="11" id="KW-0221">Differentiation</keyword>
<reference evidence="34" key="1">
    <citation type="submission" date="2025-08" db="UniProtKB">
        <authorList>
            <consortium name="RefSeq"/>
        </authorList>
    </citation>
    <scope>IDENTIFICATION</scope>
</reference>
<feature type="transmembrane region" description="Helical" evidence="30">
    <location>
        <begin position="262"/>
        <end position="285"/>
    </location>
</feature>
<dbReference type="GO" id="GO:0099551">
    <property type="term" value="P:trans-synaptic signaling by neuropeptide, modulating synaptic transmission"/>
    <property type="evidence" value="ECO:0007669"/>
    <property type="project" value="TreeGrafter"/>
</dbReference>
<evidence type="ECO:0000256" key="1">
    <source>
        <dbReference type="ARBA" id="ARBA00004530"/>
    </source>
</evidence>
<evidence type="ECO:0000256" key="3">
    <source>
        <dbReference type="ARBA" id="ARBA00022553"/>
    </source>
</evidence>
<evidence type="ECO:0000313" key="33">
    <source>
        <dbReference type="Proteomes" id="UP000504612"/>
    </source>
</evidence>
<dbReference type="PROSITE" id="PS00239">
    <property type="entry name" value="RECEPTOR_TYR_KIN_II"/>
    <property type="match status" value="1"/>
</dbReference>
<feature type="binding site" evidence="23">
    <location>
        <position position="511"/>
    </location>
    <ligand>
        <name>ATP</name>
        <dbReference type="ChEBI" id="CHEBI:30616"/>
    </ligand>
</feature>
<dbReference type="SMART" id="SM00219">
    <property type="entry name" value="TyrKc"/>
    <property type="match status" value="1"/>
</dbReference>
<dbReference type="InterPro" id="IPR003598">
    <property type="entry name" value="Ig_sub2"/>
</dbReference>
<dbReference type="AlphaFoldDB" id="A0A6J1US44"/>
<dbReference type="Pfam" id="PF16920">
    <property type="entry name" value="LRRCT_2"/>
    <property type="match status" value="1"/>
</dbReference>
<dbReference type="EC" id="2.7.10.1" evidence="28"/>
<dbReference type="InterPro" id="IPR001245">
    <property type="entry name" value="Ser-Thr/Tyr_kinase_cat_dom"/>
</dbReference>
<dbReference type="FunFam" id="3.30.200.20:FF:000033">
    <property type="entry name" value="Tyrosine-protein kinase receptor"/>
    <property type="match status" value="1"/>
</dbReference>
<dbReference type="GO" id="GO:0043235">
    <property type="term" value="C:receptor complex"/>
    <property type="evidence" value="ECO:0007669"/>
    <property type="project" value="TreeGrafter"/>
</dbReference>
<keyword evidence="24" id="KW-0479">Metal-binding</keyword>
<dbReference type="Gene3D" id="1.10.510.10">
    <property type="entry name" value="Transferase(Phosphotransferase) domain 1"/>
    <property type="match status" value="1"/>
</dbReference>
<feature type="binding site" evidence="23">
    <location>
        <begin position="449"/>
        <end position="455"/>
    </location>
    <ligand>
        <name>ATP</name>
        <dbReference type="ChEBI" id="CHEBI:30616"/>
    </ligand>
</feature>
<keyword evidence="24" id="KW-0460">Magnesium</keyword>
<dbReference type="InterPro" id="IPR036179">
    <property type="entry name" value="Ig-like_dom_sf"/>
</dbReference>
<dbReference type="GO" id="GO:0051897">
    <property type="term" value="P:positive regulation of phosphatidylinositol 3-kinase/protein kinase B signal transduction"/>
    <property type="evidence" value="ECO:0007669"/>
    <property type="project" value="TreeGrafter"/>
</dbReference>
<gene>
    <name evidence="34" type="primary">NTRK2</name>
</gene>
<dbReference type="GO" id="GO:0060175">
    <property type="term" value="F:brain-derived neurotrophic factor receptor activity"/>
    <property type="evidence" value="ECO:0007669"/>
    <property type="project" value="TreeGrafter"/>
</dbReference>
<dbReference type="RefSeq" id="XP_026530494.1">
    <property type="nucleotide sequence ID" value="XM_026674709.1"/>
</dbReference>
<dbReference type="GO" id="GO:0005886">
    <property type="term" value="C:plasma membrane"/>
    <property type="evidence" value="ECO:0007669"/>
    <property type="project" value="InterPro"/>
</dbReference>
<protein>
    <recommendedName>
        <fullName evidence="28">Tyrosine-protein kinase receptor</fullName>
        <ecNumber evidence="28">2.7.10.1</ecNumber>
    </recommendedName>
</protein>
<dbReference type="GeneID" id="113416674"/>
<dbReference type="GO" id="GO:0007399">
    <property type="term" value="P:nervous system development"/>
    <property type="evidence" value="ECO:0007669"/>
    <property type="project" value="UniProtKB-KW"/>
</dbReference>
<evidence type="ECO:0000256" key="20">
    <source>
        <dbReference type="ARBA" id="ARBA00023319"/>
    </source>
</evidence>
<feature type="domain" description="Protein kinase" evidence="31">
    <location>
        <begin position="369"/>
        <end position="648"/>
    </location>
</feature>
<comment type="similarity">
    <text evidence="28">Belongs to the protein kinase superfamily. Tyr protein kinase family. Insulin receptor subfamily.</text>
</comment>
<proteinExistence type="inferred from homology"/>
<feature type="binding site" evidence="24">
    <location>
        <position position="525"/>
    </location>
    <ligand>
        <name>Mg(2+)</name>
        <dbReference type="ChEBI" id="CHEBI:18420"/>
    </ligand>
</feature>
<evidence type="ECO:0000256" key="18">
    <source>
        <dbReference type="ARBA" id="ARBA00023170"/>
    </source>
</evidence>
<evidence type="ECO:0000256" key="6">
    <source>
        <dbReference type="ARBA" id="ARBA00022692"/>
    </source>
</evidence>
<dbReference type="PRINTS" id="PR01941">
    <property type="entry name" value="NTKRECEPTOR2"/>
</dbReference>
<dbReference type="PANTHER" id="PTHR24416">
    <property type="entry name" value="TYROSINE-PROTEIN KINASE RECEPTOR"/>
    <property type="match status" value="1"/>
</dbReference>
<feature type="binding site" evidence="24">
    <location>
        <position position="512"/>
    </location>
    <ligand>
        <name>Mg(2+)</name>
        <dbReference type="ChEBI" id="CHEBI:18420"/>
    </ligand>
</feature>
<keyword evidence="17" id="KW-1015">Disulfide bond</keyword>
<dbReference type="Proteomes" id="UP000504612">
    <property type="component" value="Unplaced"/>
</dbReference>
<dbReference type="InterPro" id="IPR008266">
    <property type="entry name" value="Tyr_kinase_AS"/>
</dbReference>
<dbReference type="PIRSF" id="PIRSF000615">
    <property type="entry name" value="TyrPK_CSF1-R"/>
    <property type="match status" value="1"/>
</dbReference>
<dbReference type="InterPro" id="IPR020455">
    <property type="entry name" value="NTRK2"/>
</dbReference>
<dbReference type="InterPro" id="IPR011009">
    <property type="entry name" value="Kinase-like_dom_sf"/>
</dbReference>
<feature type="region of interest" description="Disordered" evidence="29">
    <location>
        <begin position="304"/>
        <end position="329"/>
    </location>
</feature>
<feature type="compositionally biased region" description="Polar residues" evidence="29">
    <location>
        <begin position="233"/>
        <end position="253"/>
    </location>
</feature>
<evidence type="ECO:0000256" key="28">
    <source>
        <dbReference type="RuleBase" id="RU000312"/>
    </source>
</evidence>
<evidence type="ECO:0000256" key="23">
    <source>
        <dbReference type="PIRSR" id="PIRSR000615-2"/>
    </source>
</evidence>
<dbReference type="InterPro" id="IPR020777">
    <property type="entry name" value="NTRK"/>
</dbReference>
<evidence type="ECO:0000256" key="4">
    <source>
        <dbReference type="ARBA" id="ARBA00022614"/>
    </source>
</evidence>
<evidence type="ECO:0000256" key="10">
    <source>
        <dbReference type="ARBA" id="ARBA00022777"/>
    </source>
</evidence>
<dbReference type="InterPro" id="IPR017441">
    <property type="entry name" value="Protein_kinase_ATP_BS"/>
</dbReference>
<keyword evidence="13" id="KW-0524">Neurogenesis</keyword>
<feature type="active site" description="Proton acceptor" evidence="22">
    <location>
        <position position="507"/>
    </location>
</feature>
<dbReference type="GO" id="GO:0046872">
    <property type="term" value="F:metal ion binding"/>
    <property type="evidence" value="ECO:0007669"/>
    <property type="project" value="UniProtKB-KW"/>
</dbReference>
<keyword evidence="4" id="KW-0433">Leucine-rich repeat</keyword>
<evidence type="ECO:0000256" key="2">
    <source>
        <dbReference type="ARBA" id="ARBA00022473"/>
    </source>
</evidence>
<evidence type="ECO:0000256" key="12">
    <source>
        <dbReference type="ARBA" id="ARBA00022840"/>
    </source>
</evidence>
<dbReference type="InterPro" id="IPR007110">
    <property type="entry name" value="Ig-like_dom"/>
</dbReference>
<dbReference type="GO" id="GO:0043197">
    <property type="term" value="C:dendritic spine"/>
    <property type="evidence" value="ECO:0007669"/>
    <property type="project" value="TreeGrafter"/>
</dbReference>
<dbReference type="GO" id="GO:0048403">
    <property type="term" value="F:brain-derived neurotrophic factor binding"/>
    <property type="evidence" value="ECO:0007669"/>
    <property type="project" value="TreeGrafter"/>
</dbReference>
<dbReference type="PANTHER" id="PTHR24416:SF136">
    <property type="entry name" value="BDNF_NT-3 GROWTH FACTORS RECEPTOR"/>
    <property type="match status" value="1"/>
</dbReference>
<keyword evidence="2" id="KW-0217">Developmental protein</keyword>
<dbReference type="InterPro" id="IPR020635">
    <property type="entry name" value="Tyr_kinase_cat_dom"/>
</dbReference>
<dbReference type="InterPro" id="IPR013783">
    <property type="entry name" value="Ig-like_fold"/>
</dbReference>
<evidence type="ECO:0000259" key="32">
    <source>
        <dbReference type="PROSITE" id="PS50835"/>
    </source>
</evidence>
<comment type="subcellular location">
    <subcellularLocation>
        <location evidence="1">Endosome membrane</location>
        <topology evidence="1">Single-pass type I membrane protein</topology>
    </subcellularLocation>
</comment>
<keyword evidence="3 28" id="KW-0597">Phosphoprotein</keyword>
<keyword evidence="6 28" id="KW-0812">Transmembrane</keyword>
<evidence type="ECO:0000256" key="13">
    <source>
        <dbReference type="ARBA" id="ARBA00022902"/>
    </source>
</evidence>
<dbReference type="InterPro" id="IPR031635">
    <property type="entry name" value="NTRK_LRRCT"/>
</dbReference>
<dbReference type="SMART" id="SM00409">
    <property type="entry name" value="IG"/>
    <property type="match status" value="1"/>
</dbReference>
<dbReference type="PROSITE" id="PS00107">
    <property type="entry name" value="PROTEIN_KINASE_ATP"/>
    <property type="match status" value="1"/>
</dbReference>